<sequence length="339" mass="38659">MRFKFDRSVFENPAVYETVVQTLLIGYAKNVNRLAEQAKNGSQFDVNVILFGITEASAKIRASDTFKGTNYVNIRCVGADSDLKELGTLFQTNRFNGHVIVCPEVEHARDHVYVILAQLLDKIGSDLDHRAGRYDRDFKTVLPNRQVESDLLWAMFEQWKMKTYGAHRQVLIENANYRFTKYFDFGKGEDFLARQAGLRKGIATGDEPKDGNQFAPPHELDPLKTFDAMIDPYKRIDYTNLHPVRMGRDFTQLRISSLREVVDAVCPYGVGIMTAELENPSVRTLCLDDNVAWNIFKNSINIGSYYPQEYQAGEGCAAEYAGDRDREVQIVHMEEISKK</sequence>
<protein>
    <submittedName>
        <fullName evidence="1">Uncharacterized protein</fullName>
    </submittedName>
</protein>
<proteinExistence type="predicted"/>
<dbReference type="EMBL" id="PQ015379">
    <property type="protein sequence ID" value="XDJ15282.1"/>
    <property type="molecule type" value="Genomic_DNA"/>
</dbReference>
<organism evidence="1">
    <name type="scientific">Pseudomonas phage HRDY3</name>
    <dbReference type="NCBI Taxonomy" id="3236930"/>
    <lineage>
        <taxon>Viruses</taxon>
    </lineage>
</organism>
<evidence type="ECO:0000313" key="1">
    <source>
        <dbReference type="EMBL" id="XDJ15282.1"/>
    </source>
</evidence>
<name>A0AB39CEL8_9VIRU</name>
<accession>A0AB39CEL8</accession>
<reference evidence="1" key="1">
    <citation type="submission" date="2024-07" db="EMBL/GenBank/DDBJ databases">
        <authorList>
            <person name="Bringhurst R.M."/>
            <person name="Homer T.E."/>
        </authorList>
    </citation>
    <scope>NUCLEOTIDE SEQUENCE</scope>
</reference>